<dbReference type="Gene3D" id="3.10.450.50">
    <property type="match status" value="1"/>
</dbReference>
<organism evidence="2 3">
    <name type="scientific">Pectobacterium atrosepticum (strain SCRI 1043 / ATCC BAA-672)</name>
    <name type="common">Erwinia carotovora subsp. atroseptica</name>
    <dbReference type="NCBI Taxonomy" id="218491"/>
    <lineage>
        <taxon>Bacteria</taxon>
        <taxon>Pseudomonadati</taxon>
        <taxon>Pseudomonadota</taxon>
        <taxon>Gammaproteobacteria</taxon>
        <taxon>Enterobacterales</taxon>
        <taxon>Pectobacteriaceae</taxon>
        <taxon>Pectobacterium</taxon>
    </lineage>
</organism>
<dbReference type="SUPFAM" id="SSF54427">
    <property type="entry name" value="NTF2-like"/>
    <property type="match status" value="1"/>
</dbReference>
<accession>Q6D749</accession>
<reference evidence="2" key="1">
    <citation type="submission" date="2004-02" db="EMBL/GenBank/DDBJ databases">
        <title>The genome sequence of the enterobacterial phytopathogen Erwinia carotovora subsp. atroseptica SCRI1043 and functional genomic identification of novel virulence factors.</title>
        <authorList>
            <person name="Bell K.S."/>
            <person name="Sebaihia M."/>
            <person name="Pritchard L."/>
            <person name="Holden M."/>
            <person name="Hyman L.J."/>
            <person name="Holeva M.C."/>
            <person name="Thomson N.R."/>
            <person name="Bentley S.D."/>
            <person name="Churcher C."/>
            <person name="Mungall K."/>
            <person name="Atkin R."/>
            <person name="Bason N."/>
            <person name="Brooks K."/>
            <person name="Chillingworth T."/>
            <person name="Clark K."/>
            <person name="Doggett J."/>
            <person name="Fraser A."/>
            <person name="Hance Z."/>
            <person name="Hauser H."/>
            <person name="Jagels K."/>
            <person name="Moule S."/>
            <person name="Norbertczak H."/>
            <person name="Ormond D."/>
            <person name="Price C."/>
            <person name="Quail M.A."/>
            <person name="Sanders M."/>
            <person name="Walker D."/>
            <person name="Whitehead S."/>
            <person name="Salmond G.P.C."/>
            <person name="Birch P.R.J."/>
            <person name="Barrell B.G."/>
            <person name="Parkhill J."/>
            <person name="Toth I.K."/>
        </authorList>
    </citation>
    <scope>NUCLEOTIDE SEQUENCE</scope>
    <source>
        <strain evidence="2">SCRI1043</strain>
    </source>
</reference>
<dbReference type="InterPro" id="IPR032710">
    <property type="entry name" value="NTF2-like_dom_sf"/>
</dbReference>
<dbReference type="eggNOG" id="COG4308">
    <property type="taxonomic scope" value="Bacteria"/>
</dbReference>
<proteinExistence type="predicted"/>
<protein>
    <recommendedName>
        <fullName evidence="1">Limonene-1,2-epoxide hydrolase domain-containing protein</fullName>
    </recommendedName>
</protein>
<dbReference type="HOGENOM" id="CLU_2466251_0_0_6"/>
<dbReference type="Proteomes" id="UP000007966">
    <property type="component" value="Chromosome"/>
</dbReference>
<evidence type="ECO:0000313" key="3">
    <source>
        <dbReference type="Proteomes" id="UP000007966"/>
    </source>
</evidence>
<evidence type="ECO:0000313" key="2">
    <source>
        <dbReference type="EMBL" id="CAG74386.1"/>
    </source>
</evidence>
<sequence>MALIDKLEEAFGITTVRIEMLSIAADGNKVLTGRFDRFERADGSEIGAAKVMGILKLDGDKIIAWRDYFDTSFMQKIAGTTQSFPLHD</sequence>
<evidence type="ECO:0000259" key="1">
    <source>
        <dbReference type="Pfam" id="PF07858"/>
    </source>
</evidence>
<dbReference type="Pfam" id="PF07858">
    <property type="entry name" value="LEH"/>
    <property type="match status" value="1"/>
</dbReference>
<gene>
    <name evidence="2" type="ordered locus">ECA1477</name>
</gene>
<dbReference type="STRING" id="218491.ECA1477"/>
<dbReference type="KEGG" id="eca:ECA1477"/>
<keyword evidence="3" id="KW-1185">Reference proteome</keyword>
<name>Q6D749_PECAS</name>
<dbReference type="EMBL" id="BX950851">
    <property type="protein sequence ID" value="CAG74386.1"/>
    <property type="molecule type" value="Genomic_DNA"/>
</dbReference>
<dbReference type="AlphaFoldDB" id="Q6D749"/>
<dbReference type="InterPro" id="IPR013100">
    <property type="entry name" value="LEH"/>
</dbReference>
<feature type="domain" description="Limonene-1,2-epoxide hydrolase" evidence="1">
    <location>
        <begin position="15"/>
        <end position="74"/>
    </location>
</feature>